<proteinExistence type="predicted"/>
<reference evidence="1" key="1">
    <citation type="submission" date="2023-07" db="EMBL/GenBank/DDBJ databases">
        <title>Genome content predicts the carbon catabolic preferences of heterotrophic bacteria.</title>
        <authorList>
            <person name="Gralka M."/>
        </authorList>
    </citation>
    <scope>NUCLEOTIDE SEQUENCE</scope>
    <source>
        <strain evidence="1">I3M17_2</strain>
    </source>
</reference>
<protein>
    <submittedName>
        <fullName evidence="1">Uncharacterized protein</fullName>
    </submittedName>
</protein>
<sequence length="172" mass="19537">MELRIDMWNSPRTYKDVFDEILRVSFKPLSKQSEKLAIPDVSVLQGRLFLSSKAHSVLSNLIKPDGEFLKVNFDGEDGYIFTPLCVAEKLGGLDIQLSRKNEWGDVESLSFHEEKVKGCALFRCEYDMFMSLHCQQVVKDAIEKGGLKGVFFTTDLGNIFSNQFDGNIRDTN</sequence>
<evidence type="ECO:0000313" key="1">
    <source>
        <dbReference type="EMBL" id="MDO6423006.1"/>
    </source>
</evidence>
<organism evidence="1 2">
    <name type="scientific">Saccharophagus degradans</name>
    <dbReference type="NCBI Taxonomy" id="86304"/>
    <lineage>
        <taxon>Bacteria</taxon>
        <taxon>Pseudomonadati</taxon>
        <taxon>Pseudomonadota</taxon>
        <taxon>Gammaproteobacteria</taxon>
        <taxon>Cellvibrionales</taxon>
        <taxon>Cellvibrionaceae</taxon>
        <taxon>Saccharophagus</taxon>
    </lineage>
</organism>
<gene>
    <name evidence="1" type="ORF">Q4521_11020</name>
</gene>
<dbReference type="AlphaFoldDB" id="A0AAW7X5S0"/>
<comment type="caution">
    <text evidence="1">The sequence shown here is derived from an EMBL/GenBank/DDBJ whole genome shotgun (WGS) entry which is preliminary data.</text>
</comment>
<dbReference type="RefSeq" id="WP_155237906.1">
    <property type="nucleotide sequence ID" value="NZ_JAUOPB010000007.1"/>
</dbReference>
<evidence type="ECO:0000313" key="2">
    <source>
        <dbReference type="Proteomes" id="UP001169760"/>
    </source>
</evidence>
<dbReference type="EMBL" id="JAUOPB010000007">
    <property type="protein sequence ID" value="MDO6423006.1"/>
    <property type="molecule type" value="Genomic_DNA"/>
</dbReference>
<name>A0AAW7X5S0_9GAMM</name>
<accession>A0AAW7X5S0</accession>
<dbReference type="Proteomes" id="UP001169760">
    <property type="component" value="Unassembled WGS sequence"/>
</dbReference>